<evidence type="ECO:0000256" key="7">
    <source>
        <dbReference type="SAM" id="Phobius"/>
    </source>
</evidence>
<dbReference type="PANTHER" id="PTHR30477">
    <property type="entry name" value="ABC-TRANSPORTER METAL-BINDING PROTEIN"/>
    <property type="match status" value="1"/>
</dbReference>
<dbReference type="PANTHER" id="PTHR30477:SF13">
    <property type="entry name" value="IRON TRANSPORT SYSTEM MEMBRANE PROTEIN HI_0360-RELATED"/>
    <property type="match status" value="1"/>
</dbReference>
<accession>A0ABX1FN14</accession>
<dbReference type="InterPro" id="IPR022392">
    <property type="entry name" value="Anch_rpt-typ_ABC_trnsprt_perm"/>
</dbReference>
<evidence type="ECO:0000313" key="9">
    <source>
        <dbReference type="Proteomes" id="UP001515943"/>
    </source>
</evidence>
<reference evidence="8 9" key="1">
    <citation type="submission" date="2019-08" db="EMBL/GenBank/DDBJ databases">
        <title>Lentzea from Indian Himalayas.</title>
        <authorList>
            <person name="Mandal S."/>
            <person name="Mallick Gupta A."/>
            <person name="Maiti P.K."/>
            <person name="Sarkar J."/>
            <person name="Mandal S."/>
        </authorList>
    </citation>
    <scope>NUCLEOTIDE SEQUENCE [LARGE SCALE GENOMIC DNA]</scope>
    <source>
        <strain evidence="8 9">PSKA42</strain>
    </source>
</reference>
<dbReference type="Proteomes" id="UP001515943">
    <property type="component" value="Unassembled WGS sequence"/>
</dbReference>
<keyword evidence="3 6" id="KW-0812">Transmembrane</keyword>
<dbReference type="InterPro" id="IPR001626">
    <property type="entry name" value="ABC_TroCD"/>
</dbReference>
<sequence length="298" mass="30681">MNAVVDLLAGPWEYDFWRRALLVALLSGLVCGVVGTHVVLRGMAFIGDAVAHAVFPGIATAFVLGSNLVIGGAVAGVVTALLIAVVAQNRRLKEDSVIGIFFAAAFGLGIVILSAAPGYGGSLESFLFGSILGISDGDVVSVAVIGAILLLATGVLNGRLVAATLDREQARAVGLPVFWLDLALYVMVTLAIVISLQAVGNVLVLALLVTPAAAARLLTDRLGVMMLLAPVIGAGGSVLGLYLSYAFDLAAGGLIVLSLTGIFVLCWLFAPRHGLLRRTRRSQSTSDGLHGALVEVKS</sequence>
<feature type="transmembrane region" description="Helical" evidence="7">
    <location>
        <begin position="69"/>
        <end position="87"/>
    </location>
</feature>
<organism evidence="8 9">
    <name type="scientific">Lentzea indica</name>
    <dbReference type="NCBI Taxonomy" id="2604800"/>
    <lineage>
        <taxon>Bacteria</taxon>
        <taxon>Bacillati</taxon>
        <taxon>Actinomycetota</taxon>
        <taxon>Actinomycetes</taxon>
        <taxon>Pseudonocardiales</taxon>
        <taxon>Pseudonocardiaceae</taxon>
        <taxon>Lentzea</taxon>
    </lineage>
</organism>
<evidence type="ECO:0000256" key="2">
    <source>
        <dbReference type="ARBA" id="ARBA00008034"/>
    </source>
</evidence>
<feature type="transmembrane region" description="Helical" evidence="7">
    <location>
        <begin position="200"/>
        <end position="218"/>
    </location>
</feature>
<comment type="similarity">
    <text evidence="2 6">Belongs to the ABC-3 integral membrane protein family.</text>
</comment>
<comment type="subcellular location">
    <subcellularLocation>
        <location evidence="6">Cell membrane</location>
        <topology evidence="6">Multi-pass membrane protein</topology>
    </subcellularLocation>
    <subcellularLocation>
        <location evidence="1">Membrane</location>
        <topology evidence="1">Multi-pass membrane protein</topology>
    </subcellularLocation>
</comment>
<feature type="transmembrane region" description="Helical" evidence="7">
    <location>
        <begin position="139"/>
        <end position="161"/>
    </location>
</feature>
<gene>
    <name evidence="8" type="ORF">FXN61_27765</name>
</gene>
<evidence type="ECO:0000256" key="4">
    <source>
        <dbReference type="ARBA" id="ARBA00022989"/>
    </source>
</evidence>
<keyword evidence="5 7" id="KW-0472">Membrane</keyword>
<evidence type="ECO:0000256" key="6">
    <source>
        <dbReference type="RuleBase" id="RU003943"/>
    </source>
</evidence>
<feature type="transmembrane region" description="Helical" evidence="7">
    <location>
        <begin position="173"/>
        <end position="194"/>
    </location>
</feature>
<evidence type="ECO:0000256" key="1">
    <source>
        <dbReference type="ARBA" id="ARBA00004141"/>
    </source>
</evidence>
<evidence type="ECO:0000256" key="5">
    <source>
        <dbReference type="ARBA" id="ARBA00023136"/>
    </source>
</evidence>
<keyword evidence="6" id="KW-0813">Transport</keyword>
<dbReference type="InterPro" id="IPR037294">
    <property type="entry name" value="ABC_BtuC-like"/>
</dbReference>
<protein>
    <submittedName>
        <fullName evidence="8">Anchored repeat-type ABC transporter permease subunit</fullName>
    </submittedName>
</protein>
<dbReference type="SUPFAM" id="SSF81345">
    <property type="entry name" value="ABC transporter involved in vitamin B12 uptake, BtuC"/>
    <property type="match status" value="1"/>
</dbReference>
<evidence type="ECO:0000256" key="3">
    <source>
        <dbReference type="ARBA" id="ARBA00022692"/>
    </source>
</evidence>
<dbReference type="EMBL" id="VSRL01000120">
    <property type="protein sequence ID" value="NKE60385.1"/>
    <property type="molecule type" value="Genomic_DNA"/>
</dbReference>
<dbReference type="NCBIfam" id="TIGR03770">
    <property type="entry name" value="anch_rpt_perm"/>
    <property type="match status" value="1"/>
</dbReference>
<feature type="transmembrane region" description="Helical" evidence="7">
    <location>
        <begin position="99"/>
        <end position="119"/>
    </location>
</feature>
<dbReference type="Pfam" id="PF00950">
    <property type="entry name" value="ABC-3"/>
    <property type="match status" value="1"/>
</dbReference>
<evidence type="ECO:0000313" key="8">
    <source>
        <dbReference type="EMBL" id="NKE60385.1"/>
    </source>
</evidence>
<feature type="transmembrane region" description="Helical" evidence="7">
    <location>
        <begin position="249"/>
        <end position="270"/>
    </location>
</feature>
<dbReference type="Gene3D" id="1.10.3470.10">
    <property type="entry name" value="ABC transporter involved in vitamin B12 uptake, BtuC"/>
    <property type="match status" value="1"/>
</dbReference>
<name>A0ABX1FN14_9PSEU</name>
<feature type="transmembrane region" description="Helical" evidence="7">
    <location>
        <begin position="20"/>
        <end position="40"/>
    </location>
</feature>
<feature type="transmembrane region" description="Helical" evidence="7">
    <location>
        <begin position="225"/>
        <end position="243"/>
    </location>
</feature>
<comment type="caution">
    <text evidence="8">The sequence shown here is derived from an EMBL/GenBank/DDBJ whole genome shotgun (WGS) entry which is preliminary data.</text>
</comment>
<dbReference type="CDD" id="cd06550">
    <property type="entry name" value="TM_ABC_iron-siderophores_like"/>
    <property type="match status" value="1"/>
</dbReference>
<dbReference type="RefSeq" id="WP_167977040.1">
    <property type="nucleotide sequence ID" value="NZ_VSRL01000120.1"/>
</dbReference>
<keyword evidence="9" id="KW-1185">Reference proteome</keyword>
<proteinExistence type="inferred from homology"/>
<keyword evidence="4 7" id="KW-1133">Transmembrane helix</keyword>